<dbReference type="Proteomes" id="UP000031443">
    <property type="component" value="Unassembled WGS sequence"/>
</dbReference>
<dbReference type="EMBL" id="KB560900">
    <property type="protein sequence ID" value="EMP28776.1"/>
    <property type="molecule type" value="Genomic_DNA"/>
</dbReference>
<sequence>MMERGHDRDTQQCRIKVKELQNAYHKACEANSHSGAAPTTCRFYKELDMILGGD</sequence>
<dbReference type="PANTHER" id="PTHR47595">
    <property type="entry name" value="HEAT SHOCK 70 KDA PROTEIN 14"/>
    <property type="match status" value="1"/>
</dbReference>
<organism evidence="2 3">
    <name type="scientific">Chelonia mydas</name>
    <name type="common">Green sea-turtle</name>
    <name type="synonym">Chelonia agassizi</name>
    <dbReference type="NCBI Taxonomy" id="8469"/>
    <lineage>
        <taxon>Eukaryota</taxon>
        <taxon>Metazoa</taxon>
        <taxon>Chordata</taxon>
        <taxon>Craniata</taxon>
        <taxon>Vertebrata</taxon>
        <taxon>Euteleostomi</taxon>
        <taxon>Archelosauria</taxon>
        <taxon>Testudinata</taxon>
        <taxon>Testudines</taxon>
        <taxon>Cryptodira</taxon>
        <taxon>Durocryptodira</taxon>
        <taxon>Americhelydia</taxon>
        <taxon>Chelonioidea</taxon>
        <taxon>Cheloniidae</taxon>
        <taxon>Chelonia</taxon>
    </lineage>
</organism>
<gene>
    <name evidence="2" type="ORF">UY3_14163</name>
</gene>
<proteinExistence type="predicted"/>
<accession>M7ATQ9</accession>
<keyword evidence="3" id="KW-1185">Reference proteome</keyword>
<evidence type="ECO:0000259" key="1">
    <source>
        <dbReference type="Pfam" id="PF13837"/>
    </source>
</evidence>
<dbReference type="InterPro" id="IPR044822">
    <property type="entry name" value="Myb_DNA-bind_4"/>
</dbReference>
<dbReference type="AlphaFoldDB" id="M7ATQ9"/>
<evidence type="ECO:0000313" key="3">
    <source>
        <dbReference type="Proteomes" id="UP000031443"/>
    </source>
</evidence>
<name>M7ATQ9_CHEMY</name>
<dbReference type="Pfam" id="PF13837">
    <property type="entry name" value="Myb_DNA-bind_4"/>
    <property type="match status" value="1"/>
</dbReference>
<reference evidence="3" key="1">
    <citation type="journal article" date="2013" name="Nat. Genet.">
        <title>The draft genomes of soft-shell turtle and green sea turtle yield insights into the development and evolution of the turtle-specific body plan.</title>
        <authorList>
            <person name="Wang Z."/>
            <person name="Pascual-Anaya J."/>
            <person name="Zadissa A."/>
            <person name="Li W."/>
            <person name="Niimura Y."/>
            <person name="Huang Z."/>
            <person name="Li C."/>
            <person name="White S."/>
            <person name="Xiong Z."/>
            <person name="Fang D."/>
            <person name="Wang B."/>
            <person name="Ming Y."/>
            <person name="Chen Y."/>
            <person name="Zheng Y."/>
            <person name="Kuraku S."/>
            <person name="Pignatelli M."/>
            <person name="Herrero J."/>
            <person name="Beal K."/>
            <person name="Nozawa M."/>
            <person name="Li Q."/>
            <person name="Wang J."/>
            <person name="Zhang H."/>
            <person name="Yu L."/>
            <person name="Shigenobu S."/>
            <person name="Wang J."/>
            <person name="Liu J."/>
            <person name="Flicek P."/>
            <person name="Searle S."/>
            <person name="Wang J."/>
            <person name="Kuratani S."/>
            <person name="Yin Y."/>
            <person name="Aken B."/>
            <person name="Zhang G."/>
            <person name="Irie N."/>
        </authorList>
    </citation>
    <scope>NUCLEOTIDE SEQUENCE [LARGE SCALE GENOMIC DNA]</scope>
</reference>
<feature type="domain" description="Myb/SANT-like DNA-binding" evidence="1">
    <location>
        <begin position="1"/>
        <end position="50"/>
    </location>
</feature>
<evidence type="ECO:0000313" key="2">
    <source>
        <dbReference type="EMBL" id="EMP28776.1"/>
    </source>
</evidence>
<dbReference type="PANTHER" id="PTHR47595:SF1">
    <property type="entry name" value="MYB_SANT-LIKE DNA-BINDING DOMAIN-CONTAINING PROTEIN"/>
    <property type="match status" value="1"/>
</dbReference>
<protein>
    <recommendedName>
        <fullName evidence="1">Myb/SANT-like DNA-binding domain-containing protein</fullName>
    </recommendedName>
</protein>